<feature type="compositionally biased region" description="Pro residues" evidence="1">
    <location>
        <begin position="241"/>
        <end position="252"/>
    </location>
</feature>
<organism evidence="3 4">
    <name type="scientific">Nitrospira tepida</name>
    <dbReference type="NCBI Taxonomy" id="2973512"/>
    <lineage>
        <taxon>Bacteria</taxon>
        <taxon>Pseudomonadati</taxon>
        <taxon>Nitrospirota</taxon>
        <taxon>Nitrospiria</taxon>
        <taxon>Nitrospirales</taxon>
        <taxon>Nitrospiraceae</taxon>
        <taxon>Nitrospira</taxon>
    </lineage>
</organism>
<feature type="chain" id="PRO_5041669463" evidence="2">
    <location>
        <begin position="27"/>
        <end position="259"/>
    </location>
</feature>
<proteinExistence type="predicted"/>
<feature type="region of interest" description="Disordered" evidence="1">
    <location>
        <begin position="234"/>
        <end position="259"/>
    </location>
</feature>
<keyword evidence="4" id="KW-1185">Reference proteome</keyword>
<evidence type="ECO:0000256" key="1">
    <source>
        <dbReference type="SAM" id="MobiDB-lite"/>
    </source>
</evidence>
<feature type="signal peptide" evidence="2">
    <location>
        <begin position="1"/>
        <end position="26"/>
    </location>
</feature>
<gene>
    <name evidence="3" type="ORF">DNFV4_02306</name>
</gene>
<evidence type="ECO:0000313" key="3">
    <source>
        <dbReference type="EMBL" id="CAI4031885.1"/>
    </source>
</evidence>
<evidence type="ECO:0000313" key="4">
    <source>
        <dbReference type="Proteomes" id="UP001179121"/>
    </source>
</evidence>
<evidence type="ECO:0000256" key="2">
    <source>
        <dbReference type="SAM" id="SignalP"/>
    </source>
</evidence>
<dbReference type="Proteomes" id="UP001179121">
    <property type="component" value="Chromosome"/>
</dbReference>
<dbReference type="KEGG" id="nti:DNFV4_02306"/>
<dbReference type="EMBL" id="OX365700">
    <property type="protein sequence ID" value="CAI4031885.1"/>
    <property type="molecule type" value="Genomic_DNA"/>
</dbReference>
<dbReference type="RefSeq" id="WP_289268642.1">
    <property type="nucleotide sequence ID" value="NZ_OX365700.1"/>
</dbReference>
<keyword evidence="2" id="KW-0732">Signal</keyword>
<accession>A0AA86MZE8</accession>
<reference evidence="3" key="1">
    <citation type="submission" date="2022-10" db="EMBL/GenBank/DDBJ databases">
        <authorList>
            <person name="Koch H."/>
        </authorList>
    </citation>
    <scope>NUCLEOTIDE SEQUENCE</scope>
    <source>
        <strain evidence="3">DNF</strain>
    </source>
</reference>
<dbReference type="AlphaFoldDB" id="A0AA86MZE8"/>
<name>A0AA86MZE8_9BACT</name>
<protein>
    <submittedName>
        <fullName evidence="3">Uncharacterized protein</fullName>
    </submittedName>
</protein>
<sequence>MVATHRLFIGSFVCAWLLLCLLPASASSAPYFEDGFIGLTQTELHDKLGMPQAARDRKAALRVFKYYSYADWQKYFKKLIAPQNGEDVYTFKRDGVEVRYSFGFVINPNDHSDEPTLYVNLVDVEFSPPVPISQVPALVPEFRPPSEPDAPAFRSSIWLLLFKGNPSPDARFVVRDPSKDKWDWTLAFQLFSLQGLPQPLTLTAKVDRMEIAPQSLQLTQKRLKNTHEPILNPYSREFADLPPPAPPAPKKIPMPQYAE</sequence>